<dbReference type="Proteomes" id="UP000054018">
    <property type="component" value="Unassembled WGS sequence"/>
</dbReference>
<dbReference type="OrthoDB" id="10261556at2759"/>
<dbReference type="EMBL" id="KN833713">
    <property type="protein sequence ID" value="KIK24839.1"/>
    <property type="molecule type" value="Genomic_DNA"/>
</dbReference>
<protein>
    <recommendedName>
        <fullName evidence="3">DNA helicase</fullName>
    </recommendedName>
</protein>
<evidence type="ECO:0000313" key="2">
    <source>
        <dbReference type="Proteomes" id="UP000054018"/>
    </source>
</evidence>
<sequence>MASWTTEESRATDRCGHCDNCTRSPETVERRDVTLEAWQILKILETISAQGARQTIAGLGDLARGLGGGAFEGGSKRRKTRDKLQLHYDSISGGKVELSKDVCAGLTVFPLIW</sequence>
<keyword evidence="2" id="KW-1185">Reference proteome</keyword>
<accession>A0A0C9ZFV2</accession>
<dbReference type="Gene3D" id="1.10.10.10">
    <property type="entry name" value="Winged helix-like DNA-binding domain superfamily/Winged helix DNA-binding domain"/>
    <property type="match status" value="1"/>
</dbReference>
<organism evidence="1 2">
    <name type="scientific">Pisolithus microcarpus 441</name>
    <dbReference type="NCBI Taxonomy" id="765257"/>
    <lineage>
        <taxon>Eukaryota</taxon>
        <taxon>Fungi</taxon>
        <taxon>Dikarya</taxon>
        <taxon>Basidiomycota</taxon>
        <taxon>Agaricomycotina</taxon>
        <taxon>Agaricomycetes</taxon>
        <taxon>Agaricomycetidae</taxon>
        <taxon>Boletales</taxon>
        <taxon>Sclerodermatineae</taxon>
        <taxon>Pisolithaceae</taxon>
        <taxon>Pisolithus</taxon>
    </lineage>
</organism>
<evidence type="ECO:0008006" key="3">
    <source>
        <dbReference type="Google" id="ProtNLM"/>
    </source>
</evidence>
<dbReference type="InterPro" id="IPR036388">
    <property type="entry name" value="WH-like_DNA-bd_sf"/>
</dbReference>
<dbReference type="AlphaFoldDB" id="A0A0C9ZFV2"/>
<proteinExistence type="predicted"/>
<name>A0A0C9ZFV2_9AGAM</name>
<gene>
    <name evidence="1" type="ORF">PISMIDRAFT_377664</name>
</gene>
<reference evidence="2" key="2">
    <citation type="submission" date="2015-01" db="EMBL/GenBank/DDBJ databases">
        <title>Evolutionary Origins and Diversification of the Mycorrhizal Mutualists.</title>
        <authorList>
            <consortium name="DOE Joint Genome Institute"/>
            <consortium name="Mycorrhizal Genomics Consortium"/>
            <person name="Kohler A."/>
            <person name="Kuo A."/>
            <person name="Nagy L.G."/>
            <person name="Floudas D."/>
            <person name="Copeland A."/>
            <person name="Barry K.W."/>
            <person name="Cichocki N."/>
            <person name="Veneault-Fourrey C."/>
            <person name="LaButti K."/>
            <person name="Lindquist E.A."/>
            <person name="Lipzen A."/>
            <person name="Lundell T."/>
            <person name="Morin E."/>
            <person name="Murat C."/>
            <person name="Riley R."/>
            <person name="Ohm R."/>
            <person name="Sun H."/>
            <person name="Tunlid A."/>
            <person name="Henrissat B."/>
            <person name="Grigoriev I.V."/>
            <person name="Hibbett D.S."/>
            <person name="Martin F."/>
        </authorList>
    </citation>
    <scope>NUCLEOTIDE SEQUENCE [LARGE SCALE GENOMIC DNA]</scope>
    <source>
        <strain evidence="2">441</strain>
    </source>
</reference>
<dbReference type="STRING" id="765257.A0A0C9ZFV2"/>
<evidence type="ECO:0000313" key="1">
    <source>
        <dbReference type="EMBL" id="KIK24839.1"/>
    </source>
</evidence>
<dbReference type="HOGENOM" id="CLU_2134531_0_0_1"/>
<reference evidence="1 2" key="1">
    <citation type="submission" date="2014-04" db="EMBL/GenBank/DDBJ databases">
        <authorList>
            <consortium name="DOE Joint Genome Institute"/>
            <person name="Kuo A."/>
            <person name="Kohler A."/>
            <person name="Costa M.D."/>
            <person name="Nagy L.G."/>
            <person name="Floudas D."/>
            <person name="Copeland A."/>
            <person name="Barry K.W."/>
            <person name="Cichocki N."/>
            <person name="Veneault-Fourrey C."/>
            <person name="LaButti K."/>
            <person name="Lindquist E.A."/>
            <person name="Lipzen A."/>
            <person name="Lundell T."/>
            <person name="Morin E."/>
            <person name="Murat C."/>
            <person name="Sun H."/>
            <person name="Tunlid A."/>
            <person name="Henrissat B."/>
            <person name="Grigoriev I.V."/>
            <person name="Hibbett D.S."/>
            <person name="Martin F."/>
            <person name="Nordberg H.P."/>
            <person name="Cantor M.N."/>
            <person name="Hua S.X."/>
        </authorList>
    </citation>
    <scope>NUCLEOTIDE SEQUENCE [LARGE SCALE GENOMIC DNA]</scope>
    <source>
        <strain evidence="1 2">441</strain>
    </source>
</reference>